<reference evidence="13 14" key="1">
    <citation type="submission" date="2021-01" db="EMBL/GenBank/DDBJ databases">
        <title>Whole genome shotgun sequence of Verrucosispora lutea NBRC 106530.</title>
        <authorList>
            <person name="Komaki H."/>
            <person name="Tamura T."/>
        </authorList>
    </citation>
    <scope>NUCLEOTIDE SEQUENCE [LARGE SCALE GENOMIC DNA]</scope>
    <source>
        <strain evidence="13 14">NBRC 106530</strain>
    </source>
</reference>
<sequence length="230" mass="24554">MTVTEQRPTDEEHIDRIRRRFATVGCAQLADAAPDFVVPLRLPAMPRNGRPRMCGPVFPVATNDDMLPALQALAETPPGHVLFIHNTVTPSEAIVGDIFLTSAAVQRLGGIVVDGAVRDLTDLVAIDVPVFSTQVTFVSARTTSQRATDLPQTVEVAGVSVRPGDWLFGDPDGLLLLPAERVGAVFAAGAVLRDREEALKKAMQHDGKSLADLTHLGDFLDGTGDLGFTP</sequence>
<dbReference type="Proteomes" id="UP000643165">
    <property type="component" value="Unassembled WGS sequence"/>
</dbReference>
<dbReference type="PANTHER" id="PTHR33254:SF4">
    <property type="entry name" value="4-HYDROXY-4-METHYL-2-OXOGLUTARATE ALDOLASE 3-RELATED"/>
    <property type="match status" value="1"/>
</dbReference>
<dbReference type="GO" id="GO:0008168">
    <property type="term" value="F:methyltransferase activity"/>
    <property type="evidence" value="ECO:0007669"/>
    <property type="project" value="UniProtKB-KW"/>
</dbReference>
<dbReference type="EC" id="4.1.3.17" evidence="5"/>
<evidence type="ECO:0000256" key="1">
    <source>
        <dbReference type="ARBA" id="ARBA00001342"/>
    </source>
</evidence>
<evidence type="ECO:0000256" key="8">
    <source>
        <dbReference type="ARBA" id="ARBA00025046"/>
    </source>
</evidence>
<protein>
    <recommendedName>
        <fullName evidence="7">Putative 4-hydroxy-4-methyl-2-oxoglutarate aldolase</fullName>
        <ecNumber evidence="6">4.1.1.112</ecNumber>
        <ecNumber evidence="5">4.1.3.17</ecNumber>
    </recommendedName>
    <alternativeName>
        <fullName evidence="11">Oxaloacetate decarboxylase</fullName>
    </alternativeName>
    <alternativeName>
        <fullName evidence="9">Regulator of ribonuclease activity homolog</fullName>
    </alternativeName>
    <alternativeName>
        <fullName evidence="10">RraA-like protein</fullName>
    </alternativeName>
</protein>
<comment type="similarity">
    <text evidence="3">Belongs to the class II aldolase/RraA-like family.</text>
</comment>
<dbReference type="GO" id="GO:0032259">
    <property type="term" value="P:methylation"/>
    <property type="evidence" value="ECO:0007669"/>
    <property type="project" value="UniProtKB-KW"/>
</dbReference>
<comment type="catalytic activity">
    <reaction evidence="12">
        <text>oxaloacetate + H(+) = pyruvate + CO2</text>
        <dbReference type="Rhea" id="RHEA:15641"/>
        <dbReference type="ChEBI" id="CHEBI:15361"/>
        <dbReference type="ChEBI" id="CHEBI:15378"/>
        <dbReference type="ChEBI" id="CHEBI:16452"/>
        <dbReference type="ChEBI" id="CHEBI:16526"/>
        <dbReference type="EC" id="4.1.1.112"/>
    </reaction>
</comment>
<dbReference type="CDD" id="cd16841">
    <property type="entry name" value="RraA_family"/>
    <property type="match status" value="1"/>
</dbReference>
<evidence type="ECO:0000256" key="6">
    <source>
        <dbReference type="ARBA" id="ARBA00012947"/>
    </source>
</evidence>
<accession>A0ABQ4J288</accession>
<keyword evidence="13" id="KW-0808">Transferase</keyword>
<evidence type="ECO:0000256" key="7">
    <source>
        <dbReference type="ARBA" id="ARBA00016549"/>
    </source>
</evidence>
<evidence type="ECO:0000256" key="2">
    <source>
        <dbReference type="ARBA" id="ARBA00001968"/>
    </source>
</evidence>
<evidence type="ECO:0000256" key="10">
    <source>
        <dbReference type="ARBA" id="ARBA00030169"/>
    </source>
</evidence>
<evidence type="ECO:0000256" key="5">
    <source>
        <dbReference type="ARBA" id="ARBA00012213"/>
    </source>
</evidence>
<name>A0ABQ4J288_9ACTN</name>
<dbReference type="SUPFAM" id="SSF89562">
    <property type="entry name" value="RraA-like"/>
    <property type="match status" value="1"/>
</dbReference>
<dbReference type="Pfam" id="PF03737">
    <property type="entry name" value="RraA-like"/>
    <property type="match status" value="1"/>
</dbReference>
<dbReference type="EMBL" id="BOPB01000031">
    <property type="protein sequence ID" value="GIJ24269.1"/>
    <property type="molecule type" value="Genomic_DNA"/>
</dbReference>
<keyword evidence="14" id="KW-1185">Reference proteome</keyword>
<organism evidence="13 14">
    <name type="scientific">Micromonospora lutea</name>
    <dbReference type="NCBI Taxonomy" id="419825"/>
    <lineage>
        <taxon>Bacteria</taxon>
        <taxon>Bacillati</taxon>
        <taxon>Actinomycetota</taxon>
        <taxon>Actinomycetes</taxon>
        <taxon>Micromonosporales</taxon>
        <taxon>Micromonosporaceae</taxon>
        <taxon>Micromonospora</taxon>
    </lineage>
</organism>
<evidence type="ECO:0000256" key="4">
    <source>
        <dbReference type="ARBA" id="ARBA00011233"/>
    </source>
</evidence>
<dbReference type="PANTHER" id="PTHR33254">
    <property type="entry name" value="4-HYDROXY-4-METHYL-2-OXOGLUTARATE ALDOLASE 3-RELATED"/>
    <property type="match status" value="1"/>
</dbReference>
<dbReference type="EC" id="4.1.1.112" evidence="6"/>
<proteinExistence type="inferred from homology"/>
<evidence type="ECO:0000256" key="11">
    <source>
        <dbReference type="ARBA" id="ARBA00032305"/>
    </source>
</evidence>
<evidence type="ECO:0000313" key="13">
    <source>
        <dbReference type="EMBL" id="GIJ24269.1"/>
    </source>
</evidence>
<evidence type="ECO:0000256" key="12">
    <source>
        <dbReference type="ARBA" id="ARBA00047973"/>
    </source>
</evidence>
<evidence type="ECO:0000313" key="14">
    <source>
        <dbReference type="Proteomes" id="UP000643165"/>
    </source>
</evidence>
<comment type="function">
    <text evidence="8">Catalyzes the aldol cleavage of 4-hydroxy-4-methyl-2-oxoglutarate (HMG) into 2 molecules of pyruvate. Also contains a secondary oxaloacetate (OAA) decarboxylase activity due to the common pyruvate enolate transition state formed following C-C bond cleavage in the retro-aldol and decarboxylation reactions.</text>
</comment>
<comment type="subunit">
    <text evidence="4">Homotrimer.</text>
</comment>
<comment type="catalytic activity">
    <reaction evidence="1">
        <text>4-hydroxy-4-methyl-2-oxoglutarate = 2 pyruvate</text>
        <dbReference type="Rhea" id="RHEA:22748"/>
        <dbReference type="ChEBI" id="CHEBI:15361"/>
        <dbReference type="ChEBI" id="CHEBI:58276"/>
        <dbReference type="EC" id="4.1.3.17"/>
    </reaction>
</comment>
<dbReference type="InterPro" id="IPR005493">
    <property type="entry name" value="RraA/RraA-like"/>
</dbReference>
<dbReference type="InterPro" id="IPR036704">
    <property type="entry name" value="RraA/RraA-like_sf"/>
</dbReference>
<comment type="cofactor">
    <cofactor evidence="2">
        <name>a divalent metal cation</name>
        <dbReference type="ChEBI" id="CHEBI:60240"/>
    </cofactor>
</comment>
<gene>
    <name evidence="13" type="ORF">Vlu01_48930</name>
</gene>
<dbReference type="Gene3D" id="3.50.30.40">
    <property type="entry name" value="Ribonuclease E inhibitor RraA/RraA-like"/>
    <property type="match status" value="1"/>
</dbReference>
<keyword evidence="13" id="KW-0489">Methyltransferase</keyword>
<evidence type="ECO:0000256" key="3">
    <source>
        <dbReference type="ARBA" id="ARBA00008621"/>
    </source>
</evidence>
<evidence type="ECO:0000256" key="9">
    <source>
        <dbReference type="ARBA" id="ARBA00029596"/>
    </source>
</evidence>
<comment type="caution">
    <text evidence="13">The sequence shown here is derived from an EMBL/GenBank/DDBJ whole genome shotgun (WGS) entry which is preliminary data.</text>
</comment>
<dbReference type="RefSeq" id="WP_204003700.1">
    <property type="nucleotide sequence ID" value="NZ_BOPB01000031.1"/>
</dbReference>